<comment type="subcellular location">
    <subcellularLocation>
        <location evidence="1">Nucleus</location>
    </subcellularLocation>
</comment>
<evidence type="ECO:0000256" key="5">
    <source>
        <dbReference type="SAM" id="MobiDB-lite"/>
    </source>
</evidence>
<evidence type="ECO:0000256" key="4">
    <source>
        <dbReference type="ARBA" id="ARBA00023242"/>
    </source>
</evidence>
<reference evidence="6 7" key="1">
    <citation type="journal article" date="2020" name="Elife">
        <title>Loss of centromere function drives karyotype evolution in closely related Malassezia species.</title>
        <authorList>
            <person name="Sankaranarayanan S.R."/>
            <person name="Ianiri G."/>
            <person name="Coelho M.A."/>
            <person name="Reza M.H."/>
            <person name="Thimmappa B.C."/>
            <person name="Ganguly P."/>
            <person name="Vadnala R.N."/>
            <person name="Sun S."/>
            <person name="Siddharthan R."/>
            <person name="Tellgren-Roth C."/>
            <person name="Dawson T.L."/>
            <person name="Heitman J."/>
            <person name="Sanyal K."/>
        </authorList>
    </citation>
    <scope>NUCLEOTIDE SEQUENCE [LARGE SCALE GENOMIC DNA]</scope>
    <source>
        <strain evidence="6">CBS14141</strain>
    </source>
</reference>
<feature type="region of interest" description="Disordered" evidence="5">
    <location>
        <begin position="1"/>
        <end position="220"/>
    </location>
</feature>
<evidence type="ECO:0000256" key="2">
    <source>
        <dbReference type="ARBA" id="ARBA00022478"/>
    </source>
</evidence>
<name>A0ABY8ETT4_MALFU</name>
<dbReference type="EMBL" id="CP046236">
    <property type="protein sequence ID" value="WFD48227.1"/>
    <property type="molecule type" value="Genomic_DNA"/>
</dbReference>
<keyword evidence="7" id="KW-1185">Reference proteome</keyword>
<feature type="compositionally biased region" description="Low complexity" evidence="5">
    <location>
        <begin position="123"/>
        <end position="149"/>
    </location>
</feature>
<evidence type="ECO:0000256" key="1">
    <source>
        <dbReference type="ARBA" id="ARBA00004123"/>
    </source>
</evidence>
<dbReference type="PANTHER" id="PTHR13408:SF0">
    <property type="entry name" value="DNA-DIRECTED RNA POLYMERASE III SUBUNIT RPC4"/>
    <property type="match status" value="1"/>
</dbReference>
<organism evidence="6 7">
    <name type="scientific">Malassezia furfur</name>
    <name type="common">Pityriasis versicolor infection agent</name>
    <name type="synonym">Pityrosporum furfur</name>
    <dbReference type="NCBI Taxonomy" id="55194"/>
    <lineage>
        <taxon>Eukaryota</taxon>
        <taxon>Fungi</taxon>
        <taxon>Dikarya</taxon>
        <taxon>Basidiomycota</taxon>
        <taxon>Ustilaginomycotina</taxon>
        <taxon>Malasseziomycetes</taxon>
        <taxon>Malasseziales</taxon>
        <taxon>Malasseziaceae</taxon>
        <taxon>Malassezia</taxon>
    </lineage>
</organism>
<dbReference type="Proteomes" id="UP000818624">
    <property type="component" value="Chromosome 3"/>
</dbReference>
<evidence type="ECO:0000256" key="3">
    <source>
        <dbReference type="ARBA" id="ARBA00023163"/>
    </source>
</evidence>
<evidence type="ECO:0008006" key="8">
    <source>
        <dbReference type="Google" id="ProtNLM"/>
    </source>
</evidence>
<feature type="compositionally biased region" description="Low complexity" evidence="5">
    <location>
        <begin position="178"/>
        <end position="192"/>
    </location>
</feature>
<proteinExistence type="predicted"/>
<protein>
    <recommendedName>
        <fullName evidence="8">DNA-directed RNA polymerase III subunit RPC4</fullName>
    </recommendedName>
</protein>
<evidence type="ECO:0000313" key="7">
    <source>
        <dbReference type="Proteomes" id="UP000818624"/>
    </source>
</evidence>
<accession>A0ABY8ETT4</accession>
<sequence length="372" mass="39316">MSHDANNANGGGTQDGAGRAPGRMTRSGAPGTQGRTTSMVPGRAGSARPTTPQPTAGRMQFRPVIPQRRRTPSAAPAPDGQQSTATPEPKRVPSSAHPQRPRVRPPMEMTASGPFALGPTDKPSSSRAAAAQRPAMAAAPGARPTRPSATSSIAGQAGAGAGDDDEDFSIDIHDVHQLDAAAPQPLLQAPPQFKREKTEVKTETADMEDVEMTPAEATEDVNQAQALDLSESEEEEDEDALASRIVSSIGQGESEGRTFLFQFPRPFPQFRTTQEPVSKADVEGDDDAVVPVDPAPPATHGEIGRLEIYRSGRAVLYVGDIPYDVTSGCETSFLQQVMLLDAEQRHALCLGELSAKMVATPNLSYVLAHAED</sequence>
<keyword evidence="3" id="KW-0804">Transcription</keyword>
<evidence type="ECO:0000313" key="6">
    <source>
        <dbReference type="EMBL" id="WFD48227.1"/>
    </source>
</evidence>
<keyword evidence="2" id="KW-0240">DNA-directed RNA polymerase</keyword>
<dbReference type="PANTHER" id="PTHR13408">
    <property type="entry name" value="DNA-DIRECTED RNA POLYMERASE III"/>
    <property type="match status" value="1"/>
</dbReference>
<dbReference type="InterPro" id="IPR007811">
    <property type="entry name" value="RPC4"/>
</dbReference>
<gene>
    <name evidence="6" type="ORF">GLX27_002895</name>
</gene>
<feature type="region of interest" description="Disordered" evidence="5">
    <location>
        <begin position="277"/>
        <end position="297"/>
    </location>
</feature>
<keyword evidence="4" id="KW-0539">Nucleus</keyword>
<feature type="compositionally biased region" description="Basic and acidic residues" evidence="5">
    <location>
        <begin position="193"/>
        <end position="204"/>
    </location>
</feature>
<dbReference type="Pfam" id="PF05132">
    <property type="entry name" value="RNA_pol_Rpc4"/>
    <property type="match status" value="1"/>
</dbReference>